<dbReference type="InterPro" id="IPR010090">
    <property type="entry name" value="Phage_tape_meas"/>
</dbReference>
<organism evidence="4 5">
    <name type="scientific">Tepidicella xavieri</name>
    <dbReference type="NCBI Taxonomy" id="360241"/>
    <lineage>
        <taxon>Bacteria</taxon>
        <taxon>Pseudomonadati</taxon>
        <taxon>Pseudomonadota</taxon>
        <taxon>Betaproteobacteria</taxon>
        <taxon>Burkholderiales</taxon>
        <taxon>Tepidicella</taxon>
    </lineage>
</organism>
<sequence length="871" mass="88506">MAGATVTLGILVTAAAGAAHGALQSLGQNMDRLKARTAEAARSHAQLGEKLALVGRQNRPIEGLSDAYVKLGRTIEQARAHAERFEAVQAKIAGHKAAAGELWGQAVGVAGLGMAMAAPVKAAMDFESAFADVRKVVDGTDEELNGLSAAIMRMGRSLPLAHTEIAALAAAGGQLGVALKDLPAFVETTAKMAVAFDMGANEAGDAMAKIANVYKIPIAEIGRLGDAINQISNESPAKASEIVRALSRVGGVAQAFGLSAEQASALSAAFIAMGKPPEVAGTAINALLLKLQTADKQGEKFQAALASMGMSAGALKQAIGEDAQGALLGFLKALESVPKEARMGVLVDLFGLEYSDDIAALAGNLDVYRQQLDAAARAQGSMGKEFAARAATTANNLQLLKNTVSELAINIGSVLLPPLNGVLSSLRPVVEGLASWARENPGVVSAIGKLTAALLAFKAGSLAARAAYHLMSIGVLGSIGRIQALRAAWISASLAIQTRSLAPLLGNAAPAAAGLLGRLREIANSGAPMKAVGWHLAQIGGQAKGAALAVGGALKSALLGAGKAILWLGRAVMLNPIGLALTAAALLVYKFWGPIKGFFKGLWDGITAGLAPVVGAFRAAFAPVAPLLDPVIGAFKTVIGWVGRLVSGVGDLLKPMDDAGGAAEALGRRVGQAIASAAQMFLSLPGKLLSLPGEMLRIGGEIVAGLIKGIKDKLASAGKAIEELGESIKSRFKGWLGIRSPSTVFAGFGQMIGQGAAQGIAGMTGAVGKASAGLAIAATTAFQPALASDLPELQATKVGAGATASAARTGAPAATQITFAPTINVNAGGNPAAAREQVQQAVQMSFAEFERLMRRYEAERRRIAPGGGWMS</sequence>
<dbReference type="OrthoDB" id="8019720at2"/>
<feature type="domain" description="Phage tail tape measure protein" evidence="3">
    <location>
        <begin position="149"/>
        <end position="351"/>
    </location>
</feature>
<dbReference type="EMBL" id="SNYL01000014">
    <property type="protein sequence ID" value="TDQ40958.1"/>
    <property type="molecule type" value="Genomic_DNA"/>
</dbReference>
<keyword evidence="5" id="KW-1185">Reference proteome</keyword>
<evidence type="ECO:0000256" key="1">
    <source>
        <dbReference type="ARBA" id="ARBA00022612"/>
    </source>
</evidence>
<comment type="caution">
    <text evidence="4">The sequence shown here is derived from an EMBL/GenBank/DDBJ whole genome shotgun (WGS) entry which is preliminary data.</text>
</comment>
<dbReference type="PANTHER" id="PTHR37813">
    <property type="entry name" value="FELS-2 PROPHAGE PROTEIN"/>
    <property type="match status" value="1"/>
</dbReference>
<keyword evidence="1" id="KW-1188">Viral release from host cell</keyword>
<evidence type="ECO:0000256" key="2">
    <source>
        <dbReference type="SAM" id="SignalP"/>
    </source>
</evidence>
<dbReference type="NCBIfam" id="TIGR01760">
    <property type="entry name" value="tape_meas_TP901"/>
    <property type="match status" value="1"/>
</dbReference>
<reference evidence="4 5" key="1">
    <citation type="submission" date="2019-03" db="EMBL/GenBank/DDBJ databases">
        <title>Genomic Encyclopedia of Type Strains, Phase IV (KMG-IV): sequencing the most valuable type-strain genomes for metagenomic binning, comparative biology and taxonomic classification.</title>
        <authorList>
            <person name="Goeker M."/>
        </authorList>
    </citation>
    <scope>NUCLEOTIDE SEQUENCE [LARGE SCALE GENOMIC DNA]</scope>
    <source>
        <strain evidence="4 5">DSM 19605</strain>
    </source>
</reference>
<feature type="signal peptide" evidence="2">
    <location>
        <begin position="1"/>
        <end position="18"/>
    </location>
</feature>
<accession>A0A4R6U3C0</accession>
<dbReference type="RefSeq" id="WP_133598604.1">
    <property type="nucleotide sequence ID" value="NZ_SNYL01000014.1"/>
</dbReference>
<dbReference type="Pfam" id="PF10145">
    <property type="entry name" value="PhageMin_Tail"/>
    <property type="match status" value="1"/>
</dbReference>
<proteinExistence type="predicted"/>
<feature type="chain" id="PRO_5020908568" evidence="2">
    <location>
        <begin position="19"/>
        <end position="871"/>
    </location>
</feature>
<dbReference type="AlphaFoldDB" id="A0A4R6U3C0"/>
<gene>
    <name evidence="4" type="ORF">DFR43_11443</name>
</gene>
<dbReference type="PANTHER" id="PTHR37813:SF1">
    <property type="entry name" value="FELS-2 PROPHAGE PROTEIN"/>
    <property type="match status" value="1"/>
</dbReference>
<name>A0A4R6U3C0_9BURK</name>
<dbReference type="Proteomes" id="UP000295510">
    <property type="component" value="Unassembled WGS sequence"/>
</dbReference>
<evidence type="ECO:0000313" key="5">
    <source>
        <dbReference type="Proteomes" id="UP000295510"/>
    </source>
</evidence>
<evidence type="ECO:0000313" key="4">
    <source>
        <dbReference type="EMBL" id="TDQ40958.1"/>
    </source>
</evidence>
<protein>
    <submittedName>
        <fullName evidence="4">TP901 family phage tail tape measure protein</fullName>
    </submittedName>
</protein>
<keyword evidence="2" id="KW-0732">Signal</keyword>
<evidence type="ECO:0000259" key="3">
    <source>
        <dbReference type="Pfam" id="PF10145"/>
    </source>
</evidence>